<feature type="transmembrane region" description="Helical" evidence="1">
    <location>
        <begin position="446"/>
        <end position="471"/>
    </location>
</feature>
<dbReference type="EMBL" id="CP036287">
    <property type="protein sequence ID" value="QDU65498.1"/>
    <property type="molecule type" value="Genomic_DNA"/>
</dbReference>
<dbReference type="SUPFAM" id="SSF103473">
    <property type="entry name" value="MFS general substrate transporter"/>
    <property type="match status" value="1"/>
</dbReference>
<feature type="transmembrane region" description="Helical" evidence="1">
    <location>
        <begin position="204"/>
        <end position="222"/>
    </location>
</feature>
<reference evidence="2 3" key="1">
    <citation type="submission" date="2019-02" db="EMBL/GenBank/DDBJ databases">
        <title>Deep-cultivation of Planctomycetes and their phenomic and genomic characterization uncovers novel biology.</title>
        <authorList>
            <person name="Wiegand S."/>
            <person name="Jogler M."/>
            <person name="Boedeker C."/>
            <person name="Pinto D."/>
            <person name="Vollmers J."/>
            <person name="Rivas-Marin E."/>
            <person name="Kohn T."/>
            <person name="Peeters S.H."/>
            <person name="Heuer A."/>
            <person name="Rast P."/>
            <person name="Oberbeckmann S."/>
            <person name="Bunk B."/>
            <person name="Jeske O."/>
            <person name="Meyerdierks A."/>
            <person name="Storesund J.E."/>
            <person name="Kallscheuer N."/>
            <person name="Luecker S."/>
            <person name="Lage O.M."/>
            <person name="Pohl T."/>
            <person name="Merkel B.J."/>
            <person name="Hornburger P."/>
            <person name="Mueller R.-W."/>
            <person name="Bruemmer F."/>
            <person name="Labrenz M."/>
            <person name="Spormann A.M."/>
            <person name="Op den Camp H."/>
            <person name="Overmann J."/>
            <person name="Amann R."/>
            <person name="Jetten M.S.M."/>
            <person name="Mascher T."/>
            <person name="Medema M.H."/>
            <person name="Devos D.P."/>
            <person name="Kaster A.-K."/>
            <person name="Ovreas L."/>
            <person name="Rohde M."/>
            <person name="Galperin M.Y."/>
            <person name="Jogler C."/>
        </authorList>
    </citation>
    <scope>NUCLEOTIDE SEQUENCE [LARGE SCALE GENOMIC DNA]</scope>
    <source>
        <strain evidence="2 3">Pla133</strain>
    </source>
</reference>
<dbReference type="InterPro" id="IPR036259">
    <property type="entry name" value="MFS_trans_sf"/>
</dbReference>
<feature type="transmembrane region" description="Helical" evidence="1">
    <location>
        <begin position="302"/>
        <end position="319"/>
    </location>
</feature>
<feature type="transmembrane region" description="Helical" evidence="1">
    <location>
        <begin position="101"/>
        <end position="121"/>
    </location>
</feature>
<protein>
    <submittedName>
        <fullName evidence="2">TLC ATP/ADP transporter</fullName>
    </submittedName>
</protein>
<evidence type="ECO:0000313" key="3">
    <source>
        <dbReference type="Proteomes" id="UP000316921"/>
    </source>
</evidence>
<evidence type="ECO:0000313" key="2">
    <source>
        <dbReference type="EMBL" id="QDU65498.1"/>
    </source>
</evidence>
<feature type="transmembrane region" description="Helical" evidence="1">
    <location>
        <begin position="141"/>
        <end position="160"/>
    </location>
</feature>
<feature type="transmembrane region" description="Helical" evidence="1">
    <location>
        <begin position="326"/>
        <end position="346"/>
    </location>
</feature>
<dbReference type="Proteomes" id="UP000316921">
    <property type="component" value="Chromosome"/>
</dbReference>
<dbReference type="PANTHER" id="PTHR43596:SF1">
    <property type="entry name" value="ADP,ATP CARRIER PROTEIN"/>
    <property type="match status" value="1"/>
</dbReference>
<gene>
    <name evidence="2" type="ORF">Pla133_05630</name>
</gene>
<feature type="transmembrane region" description="Helical" evidence="1">
    <location>
        <begin position="34"/>
        <end position="51"/>
    </location>
</feature>
<keyword evidence="1" id="KW-0812">Transmembrane</keyword>
<dbReference type="PANTHER" id="PTHR43596">
    <property type="entry name" value="ADP,ATP CARRIER PROTEIN"/>
    <property type="match status" value="1"/>
</dbReference>
<dbReference type="KEGG" id="pbap:Pla133_05630"/>
<dbReference type="Gene3D" id="1.20.1250.20">
    <property type="entry name" value="MFS general substrate transporter like domains"/>
    <property type="match status" value="1"/>
</dbReference>
<name>A0A518BET3_9BACT</name>
<sequence length="483" mass="51748">MTPPSNATGADAEPDRAPRGLLGLFGVDRSDGPLLLGLASMHFLVLCAYYAARPLRDEVGANIASELGNLWTAVFFVNLVLSPLYAAFARAETRRRLMGGVFLFFALCAVLFSAGLGGLRLGDFGPTGLEGSGRLWLERVFYVWLSVFVMLVVSSFWSYASDLCDLKRAKRLYGVVAAAGTVGGIVGARLTGELSSMGIGPGRILLIVAGLLVAASFNVGVVERRAERDATGPANSREAIGGTIWSGFQAVVRSRYMLAIVGFILLMTLSSTIFYYIQSNLVREVIADRGERRAYLASLDEITNWITLVGQLGVVGWMMKRLGVGLTLAGLPLVALLGMIAVGFAFAEGGPLMALASAFVHFIQSILGGEVIGDWRSDATLLTILSVVLVAQRAARYAFARPSRETLYTLVSRDERFKSKNFIDTVVYRGGDVTFGRTFTWLSVGLGYSVGAIALMAAPIMVLWIGLSIWLGALAGRRSPAGD</sequence>
<accession>A0A518BET3</accession>
<keyword evidence="1" id="KW-1133">Transmembrane helix</keyword>
<proteinExistence type="predicted"/>
<organism evidence="2 3">
    <name type="scientific">Engelhardtia mirabilis</name>
    <dbReference type="NCBI Taxonomy" id="2528011"/>
    <lineage>
        <taxon>Bacteria</taxon>
        <taxon>Pseudomonadati</taxon>
        <taxon>Planctomycetota</taxon>
        <taxon>Planctomycetia</taxon>
        <taxon>Planctomycetia incertae sedis</taxon>
        <taxon>Engelhardtia</taxon>
    </lineage>
</organism>
<feature type="transmembrane region" description="Helical" evidence="1">
    <location>
        <begin position="172"/>
        <end position="192"/>
    </location>
</feature>
<dbReference type="AlphaFoldDB" id="A0A518BET3"/>
<feature type="transmembrane region" description="Helical" evidence="1">
    <location>
        <begin position="256"/>
        <end position="277"/>
    </location>
</feature>
<keyword evidence="1" id="KW-0472">Membrane</keyword>
<dbReference type="RefSeq" id="WP_145062174.1">
    <property type="nucleotide sequence ID" value="NZ_CP036287.1"/>
</dbReference>
<keyword evidence="3" id="KW-1185">Reference proteome</keyword>
<feature type="transmembrane region" description="Helical" evidence="1">
    <location>
        <begin position="71"/>
        <end position="89"/>
    </location>
</feature>
<evidence type="ECO:0000256" key="1">
    <source>
        <dbReference type="SAM" id="Phobius"/>
    </source>
</evidence>